<feature type="signal peptide" evidence="1">
    <location>
        <begin position="1"/>
        <end position="20"/>
    </location>
</feature>
<protein>
    <submittedName>
        <fullName evidence="2">Conjugal transfer protein TraI</fullName>
    </submittedName>
</protein>
<dbReference type="Proteomes" id="UP000283522">
    <property type="component" value="Unassembled WGS sequence"/>
</dbReference>
<sequence length="220" mass="25521">MVRRYALIFAFLCLSFSSQAAVLPIAEIIRQGVTKIIVAVDLKIQRLQNETIWLQQAQQKLENILSENQLAEIASWGQRQKELYGEYYEGLWKVKQAIAQVQRIKSISRTQAEMIKAYQESWQKLQADGRFSLAEVQLIQSRYGEILQASVLHLSELTELLKAFSFQISDGERLERIHTLDQQMNRNFKDLISLNLQLETINTQRKIWANEGRVLEGLLK</sequence>
<evidence type="ECO:0000313" key="3">
    <source>
        <dbReference type="Proteomes" id="UP000283522"/>
    </source>
</evidence>
<keyword evidence="1" id="KW-0732">Signal</keyword>
<evidence type="ECO:0000256" key="1">
    <source>
        <dbReference type="SAM" id="SignalP"/>
    </source>
</evidence>
<feature type="chain" id="PRO_5019468487" evidence="1">
    <location>
        <begin position="21"/>
        <end position="220"/>
    </location>
</feature>
<gene>
    <name evidence="2" type="ORF">D0X99_19835</name>
</gene>
<accession>A0A418PLD2</accession>
<dbReference type="AlphaFoldDB" id="A0A418PLD2"/>
<proteinExistence type="predicted"/>
<organism evidence="2 3">
    <name type="scientific">Algoriphagus lacus</name>
    <dbReference type="NCBI Taxonomy" id="2056311"/>
    <lineage>
        <taxon>Bacteria</taxon>
        <taxon>Pseudomonadati</taxon>
        <taxon>Bacteroidota</taxon>
        <taxon>Cytophagia</taxon>
        <taxon>Cytophagales</taxon>
        <taxon>Cyclobacteriaceae</taxon>
        <taxon>Algoriphagus</taxon>
    </lineage>
</organism>
<reference evidence="2 3" key="1">
    <citation type="submission" date="2018-09" db="EMBL/GenBank/DDBJ databases">
        <authorList>
            <person name="Wang X."/>
            <person name="Du Z."/>
        </authorList>
    </citation>
    <scope>NUCLEOTIDE SEQUENCE [LARGE SCALE GENOMIC DNA]</scope>
    <source>
        <strain evidence="2 3">N3</strain>
    </source>
</reference>
<name>A0A418PLD2_9BACT</name>
<comment type="caution">
    <text evidence="2">The sequence shown here is derived from an EMBL/GenBank/DDBJ whole genome shotgun (WGS) entry which is preliminary data.</text>
</comment>
<evidence type="ECO:0000313" key="2">
    <source>
        <dbReference type="EMBL" id="RIW12107.1"/>
    </source>
</evidence>
<keyword evidence="3" id="KW-1185">Reference proteome</keyword>
<dbReference type="EMBL" id="QXML01000017">
    <property type="protein sequence ID" value="RIW12107.1"/>
    <property type="molecule type" value="Genomic_DNA"/>
</dbReference>